<evidence type="ECO:0000256" key="4">
    <source>
        <dbReference type="ARBA" id="ARBA00022741"/>
    </source>
</evidence>
<evidence type="ECO:0000313" key="7">
    <source>
        <dbReference type="EMBL" id="GLR66652.1"/>
    </source>
</evidence>
<dbReference type="Gene3D" id="3.40.50.300">
    <property type="entry name" value="P-loop containing nucleotide triphosphate hydrolases"/>
    <property type="match status" value="1"/>
</dbReference>
<proteinExistence type="inferred from homology"/>
<dbReference type="Gene3D" id="3.10.410.10">
    <property type="entry name" value="Formyltetrahydrofolate synthetase, domain 3"/>
    <property type="match status" value="1"/>
</dbReference>
<evidence type="ECO:0000256" key="2">
    <source>
        <dbReference type="ARBA" id="ARBA00022563"/>
    </source>
</evidence>
<dbReference type="EMBL" id="BSOS01000033">
    <property type="protein sequence ID" value="GLR66652.1"/>
    <property type="molecule type" value="Genomic_DNA"/>
</dbReference>
<keyword evidence="2 6" id="KW-0554">One-carbon metabolism</keyword>
<evidence type="ECO:0000256" key="5">
    <source>
        <dbReference type="ARBA" id="ARBA00022840"/>
    </source>
</evidence>
<dbReference type="PROSITE" id="PS00722">
    <property type="entry name" value="FTHFS_2"/>
    <property type="match status" value="1"/>
</dbReference>
<evidence type="ECO:0000256" key="1">
    <source>
        <dbReference type="ARBA" id="ARBA00004777"/>
    </source>
</evidence>
<evidence type="ECO:0000256" key="6">
    <source>
        <dbReference type="HAMAP-Rule" id="MF_01543"/>
    </source>
</evidence>
<keyword evidence="4 6" id="KW-0547">Nucleotide-binding</keyword>
<keyword evidence="3 6" id="KW-0436">Ligase</keyword>
<dbReference type="RefSeq" id="WP_284257358.1">
    <property type="nucleotide sequence ID" value="NZ_BSOS01000033.1"/>
</dbReference>
<protein>
    <recommendedName>
        <fullName evidence="6">Formate--tetrahydrofolate ligase</fullName>
        <ecNumber evidence="6">6.3.4.3</ecNumber>
    </recommendedName>
    <alternativeName>
        <fullName evidence="6">Formyltetrahydrofolate synthetase</fullName>
        <shortName evidence="6">FHS</shortName>
        <shortName evidence="6">FTHFS</shortName>
    </alternativeName>
</protein>
<organism evidence="7 8">
    <name type="scientific">Acidocella aquatica</name>
    <dbReference type="NCBI Taxonomy" id="1922313"/>
    <lineage>
        <taxon>Bacteria</taxon>
        <taxon>Pseudomonadati</taxon>
        <taxon>Pseudomonadota</taxon>
        <taxon>Alphaproteobacteria</taxon>
        <taxon>Acetobacterales</taxon>
        <taxon>Acidocellaceae</taxon>
        <taxon>Acidocella</taxon>
    </lineage>
</organism>
<name>A0ABQ6A7V5_9PROT</name>
<dbReference type="Proteomes" id="UP001156641">
    <property type="component" value="Unassembled WGS sequence"/>
</dbReference>
<sequence length="561" mass="58891">MFRTIDPASDLAIAQSARLQPIEAIAAALNIPPEALYRYGPYKAKIPLDLATSAMAAPRGKLVLVTAISPTPAGEGKTTTSIGLGDALRRQGVNVAICLREPSLGPCFGAKGGATGGGQAQVGPMSEINLHFTGDLHAISAAHNLLAAMIDNHIYWGNTLNLDTRRLTWRRTVDLNDRALRDIVTGLGGPGNGAPRQTGYDITAASEVMAILCLAESLADLEQRLGDIVIGRDMNKRLVRARELNATGAMAALLRDALAPNLAQTLEGTPAFIHGGPFANIAQGCNSVIATKTALGLAGYVITEAGFGADLGAEKFLDIKCRKAGLAPAACVVVATVRALKMHGGVALHELASEHVEAVRAGCANLLRHAGNMRKYGLPVVVAINRFTADTQAELAAVEAACAAAGIRVVACNHWAEGGAGALELASAVRELCDTPSEFRLLYPDEMPLEEKIRTVAQQIYGATEVSFEPAAAQQLREFTSAGFAALPVCMAKTQYSFSADPTLRGAPDHFSINIREIRLAAGAQFVVAFCGEILTMPGLPRHPAAERIFLDAQGNISGLS</sequence>
<dbReference type="InterPro" id="IPR027417">
    <property type="entry name" value="P-loop_NTPase"/>
</dbReference>
<dbReference type="HAMAP" id="MF_01543">
    <property type="entry name" value="FTHFS"/>
    <property type="match status" value="1"/>
</dbReference>
<comment type="pathway">
    <text evidence="1 6">One-carbon metabolism; tetrahydrofolate interconversion.</text>
</comment>
<keyword evidence="8" id="KW-1185">Reference proteome</keyword>
<dbReference type="CDD" id="cd00477">
    <property type="entry name" value="FTHFS"/>
    <property type="match status" value="1"/>
</dbReference>
<dbReference type="Pfam" id="PF01268">
    <property type="entry name" value="FTHFS"/>
    <property type="match status" value="1"/>
</dbReference>
<evidence type="ECO:0000256" key="3">
    <source>
        <dbReference type="ARBA" id="ARBA00022598"/>
    </source>
</evidence>
<reference evidence="8" key="1">
    <citation type="journal article" date="2019" name="Int. J. Syst. Evol. Microbiol.">
        <title>The Global Catalogue of Microorganisms (GCM) 10K type strain sequencing project: providing services to taxonomists for standard genome sequencing and annotation.</title>
        <authorList>
            <consortium name="The Broad Institute Genomics Platform"/>
            <consortium name="The Broad Institute Genome Sequencing Center for Infectious Disease"/>
            <person name="Wu L."/>
            <person name="Ma J."/>
        </authorList>
    </citation>
    <scope>NUCLEOTIDE SEQUENCE [LARGE SCALE GENOMIC DNA]</scope>
    <source>
        <strain evidence="8">NBRC 112502</strain>
    </source>
</reference>
<dbReference type="EC" id="6.3.4.3" evidence="6"/>
<dbReference type="InterPro" id="IPR020628">
    <property type="entry name" value="Formate_THF_ligase_CS"/>
</dbReference>
<evidence type="ECO:0000313" key="8">
    <source>
        <dbReference type="Proteomes" id="UP001156641"/>
    </source>
</evidence>
<comment type="similarity">
    <text evidence="6">Belongs to the formate--tetrahydrofolate ligase family.</text>
</comment>
<feature type="binding site" evidence="6">
    <location>
        <begin position="71"/>
        <end position="78"/>
    </location>
    <ligand>
        <name>ATP</name>
        <dbReference type="ChEBI" id="CHEBI:30616"/>
    </ligand>
</feature>
<gene>
    <name evidence="6 7" type="primary">fhs</name>
    <name evidence="7" type="ORF">GCM10010909_13320</name>
</gene>
<comment type="caution">
    <text evidence="7">The sequence shown here is derived from an EMBL/GenBank/DDBJ whole genome shotgun (WGS) entry which is preliminary data.</text>
</comment>
<dbReference type="SUPFAM" id="SSF52540">
    <property type="entry name" value="P-loop containing nucleoside triphosphate hydrolases"/>
    <property type="match status" value="1"/>
</dbReference>
<dbReference type="InterPro" id="IPR000559">
    <property type="entry name" value="Formate_THF_ligase"/>
</dbReference>
<dbReference type="GO" id="GO:0016874">
    <property type="term" value="F:ligase activity"/>
    <property type="evidence" value="ECO:0007669"/>
    <property type="project" value="UniProtKB-KW"/>
</dbReference>
<dbReference type="Gene3D" id="3.30.1510.10">
    <property type="entry name" value="Domain 2, N(10)-formyltetrahydrofolate synthetase"/>
    <property type="match status" value="1"/>
</dbReference>
<dbReference type="NCBIfam" id="NF010030">
    <property type="entry name" value="PRK13505.1"/>
    <property type="match status" value="1"/>
</dbReference>
<comment type="catalytic activity">
    <reaction evidence="6">
        <text>(6S)-5,6,7,8-tetrahydrofolate + formate + ATP = (6R)-10-formyltetrahydrofolate + ADP + phosphate</text>
        <dbReference type="Rhea" id="RHEA:20221"/>
        <dbReference type="ChEBI" id="CHEBI:15740"/>
        <dbReference type="ChEBI" id="CHEBI:30616"/>
        <dbReference type="ChEBI" id="CHEBI:43474"/>
        <dbReference type="ChEBI" id="CHEBI:57453"/>
        <dbReference type="ChEBI" id="CHEBI:195366"/>
        <dbReference type="ChEBI" id="CHEBI:456216"/>
        <dbReference type="EC" id="6.3.4.3"/>
    </reaction>
</comment>
<accession>A0ABQ6A7V5</accession>
<keyword evidence="5 6" id="KW-0067">ATP-binding</keyword>